<reference evidence="2 3" key="1">
    <citation type="submission" date="2020-08" db="EMBL/GenBank/DDBJ databases">
        <title>Whole genome shotgun sequence of Actinocatenispora thailandica NBRC 105041.</title>
        <authorList>
            <person name="Komaki H."/>
            <person name="Tamura T."/>
        </authorList>
    </citation>
    <scope>NUCLEOTIDE SEQUENCE [LARGE SCALE GENOMIC DNA]</scope>
    <source>
        <strain evidence="2 3">NBRC 105041</strain>
    </source>
</reference>
<protein>
    <recommendedName>
        <fullName evidence="4">Coproporphyrinogen III oxidase</fullName>
    </recommendedName>
</protein>
<evidence type="ECO:0008006" key="4">
    <source>
        <dbReference type="Google" id="ProtNLM"/>
    </source>
</evidence>
<sequence>MAAALPDAEPMPDDGALPDAALAGRRQRPFGIYVHVPFCASRCGYCDFNTYTADQLPGASRDDYPDLVLAELAQARRVLGAEQPRYGRCSSVAAPPPCCRPRRWPGSWPASTPRSGWRRTPR</sequence>
<dbReference type="SUPFAM" id="SSF102114">
    <property type="entry name" value="Radical SAM enzymes"/>
    <property type="match status" value="1"/>
</dbReference>
<dbReference type="KEGG" id="atl:Athai_12980"/>
<gene>
    <name evidence="2" type="ORF">Athai_12980</name>
</gene>
<feature type="region of interest" description="Disordered" evidence="1">
    <location>
        <begin position="1"/>
        <end position="20"/>
    </location>
</feature>
<dbReference type="InterPro" id="IPR058240">
    <property type="entry name" value="rSAM_sf"/>
</dbReference>
<feature type="region of interest" description="Disordered" evidence="1">
    <location>
        <begin position="102"/>
        <end position="122"/>
    </location>
</feature>
<dbReference type="Proteomes" id="UP000611640">
    <property type="component" value="Chromosome"/>
</dbReference>
<dbReference type="AlphaFoldDB" id="A0A7R7DLC5"/>
<evidence type="ECO:0000313" key="3">
    <source>
        <dbReference type="Proteomes" id="UP000611640"/>
    </source>
</evidence>
<dbReference type="EMBL" id="AP023355">
    <property type="protein sequence ID" value="BCJ33795.1"/>
    <property type="molecule type" value="Genomic_DNA"/>
</dbReference>
<proteinExistence type="predicted"/>
<evidence type="ECO:0000256" key="1">
    <source>
        <dbReference type="SAM" id="MobiDB-lite"/>
    </source>
</evidence>
<evidence type="ECO:0000313" key="2">
    <source>
        <dbReference type="EMBL" id="BCJ33795.1"/>
    </source>
</evidence>
<name>A0A7R7DLC5_9ACTN</name>
<accession>A0A7R7DLC5</accession>
<organism evidence="2 3">
    <name type="scientific">Actinocatenispora thailandica</name>
    <dbReference type="NCBI Taxonomy" id="227318"/>
    <lineage>
        <taxon>Bacteria</taxon>
        <taxon>Bacillati</taxon>
        <taxon>Actinomycetota</taxon>
        <taxon>Actinomycetes</taxon>
        <taxon>Micromonosporales</taxon>
        <taxon>Micromonosporaceae</taxon>
        <taxon>Actinocatenispora</taxon>
    </lineage>
</organism>
<keyword evidence="3" id="KW-1185">Reference proteome</keyword>